<dbReference type="AlphaFoldDB" id="A0A8S1DGZ4"/>
<dbReference type="Pfam" id="PF12796">
    <property type="entry name" value="Ank_2"/>
    <property type="match status" value="2"/>
</dbReference>
<dbReference type="PROSITE" id="PS50088">
    <property type="entry name" value="ANK_REPEAT"/>
    <property type="match status" value="3"/>
</dbReference>
<dbReference type="PROSITE" id="PS50297">
    <property type="entry name" value="ANK_REP_REGION"/>
    <property type="match status" value="2"/>
</dbReference>
<name>A0A8S1DGZ4_9INSE</name>
<keyword evidence="2 3" id="KW-0040">ANK repeat</keyword>
<organism evidence="4 5">
    <name type="scientific">Cloeon dipterum</name>
    <dbReference type="NCBI Taxonomy" id="197152"/>
    <lineage>
        <taxon>Eukaryota</taxon>
        <taxon>Metazoa</taxon>
        <taxon>Ecdysozoa</taxon>
        <taxon>Arthropoda</taxon>
        <taxon>Hexapoda</taxon>
        <taxon>Insecta</taxon>
        <taxon>Pterygota</taxon>
        <taxon>Palaeoptera</taxon>
        <taxon>Ephemeroptera</taxon>
        <taxon>Pisciforma</taxon>
        <taxon>Baetidae</taxon>
        <taxon>Cloeon</taxon>
    </lineage>
</organism>
<proteinExistence type="predicted"/>
<dbReference type="InterPro" id="IPR002110">
    <property type="entry name" value="Ankyrin_rpt"/>
</dbReference>
<accession>A0A8S1DGZ4</accession>
<feature type="repeat" description="ANK" evidence="3">
    <location>
        <begin position="167"/>
        <end position="199"/>
    </location>
</feature>
<dbReference type="SUPFAM" id="SSF48403">
    <property type="entry name" value="Ankyrin repeat"/>
    <property type="match status" value="1"/>
</dbReference>
<feature type="repeat" description="ANK" evidence="3">
    <location>
        <begin position="65"/>
        <end position="89"/>
    </location>
</feature>
<feature type="repeat" description="ANK" evidence="3">
    <location>
        <begin position="31"/>
        <end position="51"/>
    </location>
</feature>
<evidence type="ECO:0000313" key="4">
    <source>
        <dbReference type="EMBL" id="CAB3381854.1"/>
    </source>
</evidence>
<dbReference type="Proteomes" id="UP000494165">
    <property type="component" value="Unassembled WGS sequence"/>
</dbReference>
<keyword evidence="1" id="KW-0677">Repeat</keyword>
<dbReference type="OrthoDB" id="194358at2759"/>
<dbReference type="Gene3D" id="1.25.40.20">
    <property type="entry name" value="Ankyrin repeat-containing domain"/>
    <property type="match status" value="2"/>
</dbReference>
<reference evidence="4 5" key="1">
    <citation type="submission" date="2020-04" db="EMBL/GenBank/DDBJ databases">
        <authorList>
            <person name="Alioto T."/>
            <person name="Alioto T."/>
            <person name="Gomez Garrido J."/>
        </authorList>
    </citation>
    <scope>NUCLEOTIDE SEQUENCE [LARGE SCALE GENOMIC DNA]</scope>
</reference>
<evidence type="ECO:0000256" key="1">
    <source>
        <dbReference type="ARBA" id="ARBA00022737"/>
    </source>
</evidence>
<dbReference type="InterPro" id="IPR036770">
    <property type="entry name" value="Ankyrin_rpt-contain_sf"/>
</dbReference>
<evidence type="ECO:0000256" key="2">
    <source>
        <dbReference type="ARBA" id="ARBA00023043"/>
    </source>
</evidence>
<evidence type="ECO:0000256" key="3">
    <source>
        <dbReference type="PROSITE-ProRule" id="PRU00023"/>
    </source>
</evidence>
<dbReference type="EMBL" id="CADEPI010000249">
    <property type="protein sequence ID" value="CAB3381854.1"/>
    <property type="molecule type" value="Genomic_DNA"/>
</dbReference>
<dbReference type="SMART" id="SM00248">
    <property type="entry name" value="ANK"/>
    <property type="match status" value="5"/>
</dbReference>
<dbReference type="PANTHER" id="PTHR24198">
    <property type="entry name" value="ANKYRIN REPEAT AND PROTEIN KINASE DOMAIN-CONTAINING PROTEIN"/>
    <property type="match status" value="1"/>
</dbReference>
<keyword evidence="5" id="KW-1185">Reference proteome</keyword>
<protein>
    <submittedName>
        <fullName evidence="4">Uncharacterized protein</fullName>
    </submittedName>
</protein>
<comment type="caution">
    <text evidence="4">The sequence shown here is derived from an EMBL/GenBank/DDBJ whole genome shotgun (WGS) entry which is preliminary data.</text>
</comment>
<dbReference type="PANTHER" id="PTHR24198:SF194">
    <property type="entry name" value="INVERSIN-A"/>
    <property type="match status" value="1"/>
</dbReference>
<sequence>MVASAQTGAAAAEIAEILIDAGANAELKNKDGWTAMHIACRTGHVTVVQLLARHRPTLVTTPSRNGRLPLHIAALNAHTAVVKFLIEVGGVESASKADFCGSTPVLDAAAGGSLETLAFLAGLDDLRKHKDGRGLNCLHRAAQIGNVELLRFLVEEKRFNLDEETRDGFSAVMLAAMEGNVAAVSLIFRFGAATQTSSRNGKDLSQLECCEI</sequence>
<evidence type="ECO:0000313" key="5">
    <source>
        <dbReference type="Proteomes" id="UP000494165"/>
    </source>
</evidence>
<gene>
    <name evidence="4" type="ORF">CLODIP_2_CD09053</name>
</gene>